<reference evidence="1" key="2">
    <citation type="submission" date="2013-04" db="EMBL/GenBank/DDBJ databases">
        <title>Genome sequence of Pseudoalteromonas undina.</title>
        <authorList>
            <person name="Xie B.-B."/>
            <person name="Rong J.-C."/>
            <person name="Qin Q.-L."/>
            <person name="Shu Y.-L."/>
            <person name="Zhang Y.-Z."/>
        </authorList>
    </citation>
    <scope>NUCLEOTIDE SEQUENCE</scope>
    <source>
        <strain evidence="1">NCIMB 2128</strain>
    </source>
</reference>
<evidence type="ECO:0000313" key="2">
    <source>
        <dbReference type="Proteomes" id="UP000016534"/>
    </source>
</evidence>
<dbReference type="EMBL" id="AHCF02000008">
    <property type="protein sequence ID" value="ERG62197.1"/>
    <property type="molecule type" value="Genomic_DNA"/>
</dbReference>
<gene>
    <name evidence="1" type="ORF">PUND_03850</name>
</gene>
<keyword evidence="2" id="KW-1185">Reference proteome</keyword>
<accession>A0ABN0NLL1</accession>
<proteinExistence type="predicted"/>
<name>A0ABN0NLL1_9GAMM</name>
<protein>
    <recommendedName>
        <fullName evidence="3">ApeA N-terminal domain-containing protein</fullName>
    </recommendedName>
</protein>
<reference evidence="1" key="1">
    <citation type="journal article" date="2012" name="J. Bacteriol.">
        <title>Genome sequences of type strains of seven species of the marine bacterium Pseudoalteromonas.</title>
        <authorList>
            <person name="Xie B.B."/>
            <person name="Shu Y.L."/>
            <person name="Qin Q.L."/>
            <person name="Rong J.C."/>
            <person name="Zhang X.Y."/>
            <person name="Chen X.L."/>
            <person name="Shi M."/>
            <person name="He H.L."/>
            <person name="Zhou B.C."/>
            <person name="Zhang Y.Z."/>
        </authorList>
    </citation>
    <scope>NUCLEOTIDE SEQUENCE [LARGE SCALE GENOMIC DNA]</scope>
    <source>
        <strain evidence="1">NCIMB 2128</strain>
    </source>
</reference>
<dbReference type="Proteomes" id="UP000016534">
    <property type="component" value="Unassembled WGS sequence"/>
</dbReference>
<evidence type="ECO:0000313" key="1">
    <source>
        <dbReference type="EMBL" id="ERG62197.1"/>
    </source>
</evidence>
<evidence type="ECO:0008006" key="3">
    <source>
        <dbReference type="Google" id="ProtNLM"/>
    </source>
</evidence>
<organism evidence="1 2">
    <name type="scientific">Pseudoalteromonas undina</name>
    <dbReference type="NCBI Taxonomy" id="43660"/>
    <lineage>
        <taxon>Bacteria</taxon>
        <taxon>Pseudomonadati</taxon>
        <taxon>Pseudomonadota</taxon>
        <taxon>Gammaproteobacteria</taxon>
        <taxon>Alteromonadales</taxon>
        <taxon>Pseudoalteromonadaceae</taxon>
        <taxon>Pseudoalteromonas</taxon>
    </lineage>
</organism>
<sequence length="281" mass="32313">MQKIIQGISDGSILHLDLIEEIGEHSERVTINTYPDPDLIRHDRFSLKEYFLEDDIDLSTDYSFIVNANLEDYGFVIDGDLHTDLGDERGLSYEIEEVNERQRKVTLRGILQGDYSDIDMDAEADICITGLLKSDYVNLSLYKELAIDAYLLESENNIKMAFFTYFSAMEAIIRSKLDVIQLKIHTELHDALEHLALDLKVKIVAKESFATDDLKQVPIWGEFQGLLREVKKIRNLIAHGKLENEITVIDLNKCIACYVVLFCFTYKNLTTFETIIKAFKK</sequence>
<comment type="caution">
    <text evidence="1">The sequence shown here is derived from an EMBL/GenBank/DDBJ whole genome shotgun (WGS) entry which is preliminary data.</text>
</comment>